<dbReference type="InterPro" id="IPR050549">
    <property type="entry name" value="MFS_Trehalose_Transporter"/>
</dbReference>
<dbReference type="GO" id="GO:0016020">
    <property type="term" value="C:membrane"/>
    <property type="evidence" value="ECO:0007669"/>
    <property type="project" value="UniProtKB-SubCell"/>
</dbReference>
<dbReference type="EMBL" id="JANEYG010000203">
    <property type="protein sequence ID" value="KAJ8911277.1"/>
    <property type="molecule type" value="Genomic_DNA"/>
</dbReference>
<sequence length="341" mass="37228">NLLLLACGAALTWSSPELPKLLDPATTPFRRTISPQESSWISSIITLGASIGPFLFGFVADKIGRKSTLLYLGLPFLICQPLLAFSTDTGAFLAARFVIGLAVGGTFIVMPMYIGEISDKDNRGAMAASMSCFVCFGIFFSCSVGPYVSVTTFNLVLAVFPALFLVMFFVSAPESPHFHVRVQESTTLAPEICTTVIVGVQFLSSFLTPLIIDRFGRKLILLFSAFFMVASEVPLGVYFHLKNNHVDVDGISFLPIVTLTTFIVAFNVGFGPIPWAMLCELFPSEVKSTASALVSSFIWIMAFCLTKYFECLVTAFGMDVLFLFFACCCMLGAMLDMLIFK</sequence>
<evidence type="ECO:0000256" key="3">
    <source>
        <dbReference type="ARBA" id="ARBA00022989"/>
    </source>
</evidence>
<feature type="transmembrane region" description="Helical" evidence="5">
    <location>
        <begin position="290"/>
        <end position="309"/>
    </location>
</feature>
<dbReference type="SUPFAM" id="SSF103473">
    <property type="entry name" value="MFS general substrate transporter"/>
    <property type="match status" value="1"/>
</dbReference>
<feature type="domain" description="Major facilitator superfamily (MFS) profile" evidence="6">
    <location>
        <begin position="1"/>
        <end position="341"/>
    </location>
</feature>
<evidence type="ECO:0000256" key="4">
    <source>
        <dbReference type="ARBA" id="ARBA00023136"/>
    </source>
</evidence>
<proteinExistence type="predicted"/>
<keyword evidence="8" id="KW-1185">Reference proteome</keyword>
<dbReference type="Gene3D" id="1.20.1250.20">
    <property type="entry name" value="MFS general substrate transporter like domains"/>
    <property type="match status" value="2"/>
</dbReference>
<feature type="transmembrane region" description="Helical" evidence="5">
    <location>
        <begin position="126"/>
        <end position="147"/>
    </location>
</feature>
<dbReference type="InterPro" id="IPR036259">
    <property type="entry name" value="MFS_trans_sf"/>
</dbReference>
<dbReference type="InterPro" id="IPR005829">
    <property type="entry name" value="Sugar_transporter_CS"/>
</dbReference>
<dbReference type="PANTHER" id="PTHR48021:SF47">
    <property type="entry name" value="GH17672P"/>
    <property type="match status" value="1"/>
</dbReference>
<feature type="transmembrane region" description="Helical" evidence="5">
    <location>
        <begin position="69"/>
        <end position="87"/>
    </location>
</feature>
<evidence type="ECO:0000256" key="2">
    <source>
        <dbReference type="ARBA" id="ARBA00022692"/>
    </source>
</evidence>
<feature type="transmembrane region" description="Helical" evidence="5">
    <location>
        <begin position="219"/>
        <end position="241"/>
    </location>
</feature>
<dbReference type="PANTHER" id="PTHR48021">
    <property type="match status" value="1"/>
</dbReference>
<evidence type="ECO:0000313" key="7">
    <source>
        <dbReference type="EMBL" id="KAJ8911277.1"/>
    </source>
</evidence>
<reference evidence="7 8" key="1">
    <citation type="journal article" date="2023" name="Insect Mol. Biol.">
        <title>Genome sequencing provides insights into the evolution of gene families encoding plant cell wall-degrading enzymes in longhorned beetles.</title>
        <authorList>
            <person name="Shin N.R."/>
            <person name="Okamura Y."/>
            <person name="Kirsch R."/>
            <person name="Pauchet Y."/>
        </authorList>
    </citation>
    <scope>NUCLEOTIDE SEQUENCE [LARGE SCALE GENOMIC DNA]</scope>
    <source>
        <strain evidence="7">EAD_L_NR</strain>
    </source>
</reference>
<dbReference type="AlphaFoldDB" id="A0AAV8VB91"/>
<feature type="transmembrane region" description="Helical" evidence="5">
    <location>
        <begin position="93"/>
        <end position="114"/>
    </location>
</feature>
<dbReference type="PROSITE" id="PS00217">
    <property type="entry name" value="SUGAR_TRANSPORT_2"/>
    <property type="match status" value="1"/>
</dbReference>
<evidence type="ECO:0000256" key="5">
    <source>
        <dbReference type="SAM" id="Phobius"/>
    </source>
</evidence>
<dbReference type="Proteomes" id="UP001159042">
    <property type="component" value="Unassembled WGS sequence"/>
</dbReference>
<accession>A0AAV8VB91</accession>
<feature type="non-terminal residue" evidence="7">
    <location>
        <position position="1"/>
    </location>
</feature>
<gene>
    <name evidence="7" type="ORF">NQ315_015280</name>
</gene>
<keyword evidence="3 5" id="KW-1133">Transmembrane helix</keyword>
<keyword evidence="2 5" id="KW-0812">Transmembrane</keyword>
<protein>
    <recommendedName>
        <fullName evidence="6">Major facilitator superfamily (MFS) profile domain-containing protein</fullName>
    </recommendedName>
</protein>
<comment type="caution">
    <text evidence="7">The sequence shown here is derived from an EMBL/GenBank/DDBJ whole genome shotgun (WGS) entry which is preliminary data.</text>
</comment>
<feature type="transmembrane region" description="Helical" evidence="5">
    <location>
        <begin position="153"/>
        <end position="172"/>
    </location>
</feature>
<name>A0AAV8VB91_9CUCU</name>
<dbReference type="Pfam" id="PF00083">
    <property type="entry name" value="Sugar_tr"/>
    <property type="match status" value="2"/>
</dbReference>
<dbReference type="InterPro" id="IPR020846">
    <property type="entry name" value="MFS_dom"/>
</dbReference>
<dbReference type="GO" id="GO:0022857">
    <property type="term" value="F:transmembrane transporter activity"/>
    <property type="evidence" value="ECO:0007669"/>
    <property type="project" value="InterPro"/>
</dbReference>
<organism evidence="7 8">
    <name type="scientific">Exocentrus adspersus</name>
    <dbReference type="NCBI Taxonomy" id="1586481"/>
    <lineage>
        <taxon>Eukaryota</taxon>
        <taxon>Metazoa</taxon>
        <taxon>Ecdysozoa</taxon>
        <taxon>Arthropoda</taxon>
        <taxon>Hexapoda</taxon>
        <taxon>Insecta</taxon>
        <taxon>Pterygota</taxon>
        <taxon>Neoptera</taxon>
        <taxon>Endopterygota</taxon>
        <taxon>Coleoptera</taxon>
        <taxon>Polyphaga</taxon>
        <taxon>Cucujiformia</taxon>
        <taxon>Chrysomeloidea</taxon>
        <taxon>Cerambycidae</taxon>
        <taxon>Lamiinae</taxon>
        <taxon>Acanthocinini</taxon>
        <taxon>Exocentrus</taxon>
    </lineage>
</organism>
<dbReference type="PROSITE" id="PS50850">
    <property type="entry name" value="MFS"/>
    <property type="match status" value="1"/>
</dbReference>
<feature type="transmembrane region" description="Helical" evidence="5">
    <location>
        <begin position="253"/>
        <end position="278"/>
    </location>
</feature>
<evidence type="ECO:0000256" key="1">
    <source>
        <dbReference type="ARBA" id="ARBA00004141"/>
    </source>
</evidence>
<evidence type="ECO:0000313" key="8">
    <source>
        <dbReference type="Proteomes" id="UP001159042"/>
    </source>
</evidence>
<evidence type="ECO:0000259" key="6">
    <source>
        <dbReference type="PROSITE" id="PS50850"/>
    </source>
</evidence>
<feature type="transmembrane region" description="Helical" evidence="5">
    <location>
        <begin position="40"/>
        <end position="60"/>
    </location>
</feature>
<feature type="transmembrane region" description="Helical" evidence="5">
    <location>
        <begin position="321"/>
        <end position="340"/>
    </location>
</feature>
<keyword evidence="4 5" id="KW-0472">Membrane</keyword>
<dbReference type="InterPro" id="IPR005828">
    <property type="entry name" value="MFS_sugar_transport-like"/>
</dbReference>
<comment type="subcellular location">
    <subcellularLocation>
        <location evidence="1">Membrane</location>
        <topology evidence="1">Multi-pass membrane protein</topology>
    </subcellularLocation>
</comment>